<evidence type="ECO:0000256" key="2">
    <source>
        <dbReference type="ARBA" id="ARBA00022917"/>
    </source>
</evidence>
<dbReference type="Pfam" id="PF03764">
    <property type="entry name" value="EFG_IV"/>
    <property type="match status" value="1"/>
</dbReference>
<evidence type="ECO:0000259" key="5">
    <source>
        <dbReference type="PROSITE" id="PS51722"/>
    </source>
</evidence>
<dbReference type="Gene3D" id="3.40.50.300">
    <property type="entry name" value="P-loop containing nucleotide triphosphate hydrolases"/>
    <property type="match status" value="1"/>
</dbReference>
<dbReference type="InterPro" id="IPR027417">
    <property type="entry name" value="P-loop_NTPase"/>
</dbReference>
<dbReference type="CDD" id="cd03713">
    <property type="entry name" value="EFG_mtEFG_C"/>
    <property type="match status" value="1"/>
</dbReference>
<dbReference type="SUPFAM" id="SSF52540">
    <property type="entry name" value="P-loop containing nucleoside triphosphate hydrolases"/>
    <property type="match status" value="1"/>
</dbReference>
<dbReference type="AlphaFoldDB" id="A0A3S4R6S8"/>
<keyword evidence="7" id="KW-1185">Reference proteome</keyword>
<dbReference type="STRING" id="1965070.A0A3S4R6S8"/>
<keyword evidence="1" id="KW-0547">Nucleotide-binding</keyword>
<evidence type="ECO:0000256" key="1">
    <source>
        <dbReference type="ARBA" id="ARBA00022741"/>
    </source>
</evidence>
<dbReference type="InterPro" id="IPR014721">
    <property type="entry name" value="Ribsml_uS5_D2-typ_fold_subgr"/>
</dbReference>
<sequence length="684" mass="76841">MLFYSGLSHCLGEVHKGDTITDYMPQERERGITITSAAVTLPWKKHRINVLDTPGHVDFTIEVERCLSVIDGSVVILDASAGVEAQTMTVWRQADKFFVPKLVYLNKMDKSTANLTLCRQSLEKLGAKPLQIHLPIYEGKTFIGLADIVDMQKYVWSPHSDSGKHFDIISLDPKRDENIFDLCCKNREDLISFLSDIDERLSDHVIHCDKLIDVPSNVILNALRFATIKNLAHPVLCGSSYKNIGVQVLMDAILKYLPSPFERKNEIIRFYGDKLCLLVFKIIHHKILGQLTFARIYSGNLAPSSKVYNVNRGTYEKIHKIYIPFADEFKEVSFLNAGNIVVLSGLKFSFTGDTLTSSIDAMNEAKQRFYENTSSMVDEYKPVLVGIEAPIPVFFCSIEAPSPSKQKDLEKALENLEREDPSLTVTTSSESGQTIISGMGELQIEILKDRLLKEYKIEAFLGPLQISYRESIDESVEETTIVNKIVGGIRNDIEVTLRLKPKINAGIPKKIKVIGNQENDLRKLKFDRIKAIENGMALALNNGPILGFGVVDLEVELLDLKITSKTTNSMLSAAISQCIGNALKKSSPFLLEPVMKLEISFPEKYTKVILSTLSPRRSIIEEIEKKDGYNVIHALTPLSELRNYATEIRTVTSGMANLSMKLWCYQKMNEAEQRKAIESVFGFV</sequence>
<dbReference type="SUPFAM" id="SSF50447">
    <property type="entry name" value="Translation proteins"/>
    <property type="match status" value="1"/>
</dbReference>
<dbReference type="InterPro" id="IPR031157">
    <property type="entry name" value="G_TR_CS"/>
</dbReference>
<dbReference type="OrthoDB" id="198619at2759"/>
<dbReference type="GO" id="GO:0032790">
    <property type="term" value="P:ribosome disassembly"/>
    <property type="evidence" value="ECO:0007669"/>
    <property type="project" value="TreeGrafter"/>
</dbReference>
<proteinExistence type="predicted"/>
<dbReference type="Gene3D" id="2.40.30.10">
    <property type="entry name" value="Translation factors"/>
    <property type="match status" value="1"/>
</dbReference>
<evidence type="ECO:0000313" key="7">
    <source>
        <dbReference type="Proteomes" id="UP000285301"/>
    </source>
</evidence>
<dbReference type="InterPro" id="IPR041095">
    <property type="entry name" value="EFG_II"/>
</dbReference>
<dbReference type="InterPro" id="IPR005225">
    <property type="entry name" value="Small_GTP-bd"/>
</dbReference>
<dbReference type="InterPro" id="IPR053905">
    <property type="entry name" value="EF-G-like_DII"/>
</dbReference>
<dbReference type="Gene3D" id="3.30.70.240">
    <property type="match status" value="1"/>
</dbReference>
<dbReference type="Pfam" id="PF00009">
    <property type="entry name" value="GTP_EFTU"/>
    <property type="match status" value="1"/>
</dbReference>
<dbReference type="GO" id="GO:0003924">
    <property type="term" value="F:GTPase activity"/>
    <property type="evidence" value="ECO:0007669"/>
    <property type="project" value="InterPro"/>
</dbReference>
<dbReference type="SMART" id="SM00889">
    <property type="entry name" value="EFG_IV"/>
    <property type="match status" value="1"/>
</dbReference>
<dbReference type="PANTHER" id="PTHR43261">
    <property type="entry name" value="TRANSLATION ELONGATION FACTOR G-RELATED"/>
    <property type="match status" value="1"/>
</dbReference>
<dbReference type="CDD" id="cd16262">
    <property type="entry name" value="EFG_III"/>
    <property type="match status" value="1"/>
</dbReference>
<dbReference type="SUPFAM" id="SSF54211">
    <property type="entry name" value="Ribosomal protein S5 domain 2-like"/>
    <property type="match status" value="1"/>
</dbReference>
<reference evidence="6 7" key="1">
    <citation type="journal article" date="2018" name="Gigascience">
        <title>Genomes of trombidid mites reveal novel predicted allergens and laterally-transferred genes associated with secondary metabolism.</title>
        <authorList>
            <person name="Dong X."/>
            <person name="Chaisiri K."/>
            <person name="Xia D."/>
            <person name="Armstrong S.D."/>
            <person name="Fang Y."/>
            <person name="Donnelly M.J."/>
            <person name="Kadowaki T."/>
            <person name="McGarry J.W."/>
            <person name="Darby A.C."/>
            <person name="Makepeace B.L."/>
        </authorList>
    </citation>
    <scope>NUCLEOTIDE SEQUENCE [LARGE SCALE GENOMIC DNA]</scope>
    <source>
        <strain evidence="6">UoL-WK</strain>
    </source>
</reference>
<dbReference type="Proteomes" id="UP000285301">
    <property type="component" value="Unassembled WGS sequence"/>
</dbReference>
<protein>
    <submittedName>
        <fullName evidence="6">Ribosome-releasing factor 2-like protein</fullName>
    </submittedName>
</protein>
<feature type="domain" description="Tr-type G" evidence="5">
    <location>
        <begin position="1"/>
        <end position="261"/>
    </location>
</feature>
<dbReference type="GO" id="GO:0005525">
    <property type="term" value="F:GTP binding"/>
    <property type="evidence" value="ECO:0007669"/>
    <property type="project" value="UniProtKB-KW"/>
</dbReference>
<dbReference type="InterPro" id="IPR009022">
    <property type="entry name" value="EFG_III"/>
</dbReference>
<dbReference type="InterPro" id="IPR009000">
    <property type="entry name" value="Transl_B-barrel_sf"/>
</dbReference>
<dbReference type="InterPro" id="IPR000795">
    <property type="entry name" value="T_Tr_GTP-bd_dom"/>
</dbReference>
<gene>
    <name evidence="6" type="ORF">B4U79_00246</name>
</gene>
<dbReference type="SUPFAM" id="SSF54980">
    <property type="entry name" value="EF-G C-terminal domain-like"/>
    <property type="match status" value="2"/>
</dbReference>
<dbReference type="FunFam" id="3.40.50.300:FF:000514">
    <property type="entry name" value="Ribosome-releasing factor 2, mitochondrial"/>
    <property type="match status" value="1"/>
</dbReference>
<dbReference type="Pfam" id="PF14492">
    <property type="entry name" value="EFG_III"/>
    <property type="match status" value="1"/>
</dbReference>
<dbReference type="InterPro" id="IPR020568">
    <property type="entry name" value="Ribosomal_Su5_D2-typ_SF"/>
</dbReference>
<dbReference type="GO" id="GO:0005759">
    <property type="term" value="C:mitochondrial matrix"/>
    <property type="evidence" value="ECO:0007669"/>
    <property type="project" value="UniProtKB-ARBA"/>
</dbReference>
<dbReference type="InterPro" id="IPR035649">
    <property type="entry name" value="EFG_V"/>
</dbReference>
<comment type="caution">
    <text evidence="6">The sequence shown here is derived from an EMBL/GenBank/DDBJ whole genome shotgun (WGS) entry which is preliminary data.</text>
</comment>
<dbReference type="Pfam" id="PF22042">
    <property type="entry name" value="EF-G_D2"/>
    <property type="match status" value="1"/>
</dbReference>
<keyword evidence="2" id="KW-0648">Protein biosynthesis</keyword>
<dbReference type="PRINTS" id="PR00315">
    <property type="entry name" value="ELONGATNFCT"/>
</dbReference>
<keyword evidence="4" id="KW-0342">GTP-binding</keyword>
<accession>A0A3S4R6S8</accession>
<dbReference type="Gene3D" id="3.30.70.870">
    <property type="entry name" value="Elongation Factor G (Translational Gtpase), domain 3"/>
    <property type="match status" value="1"/>
</dbReference>
<dbReference type="FunFam" id="3.30.70.240:FF:000001">
    <property type="entry name" value="Elongation factor G"/>
    <property type="match status" value="1"/>
</dbReference>
<evidence type="ECO:0000256" key="3">
    <source>
        <dbReference type="ARBA" id="ARBA00023128"/>
    </source>
</evidence>
<dbReference type="Pfam" id="PF00679">
    <property type="entry name" value="EFG_C"/>
    <property type="match status" value="1"/>
</dbReference>
<dbReference type="InterPro" id="IPR035647">
    <property type="entry name" value="EFG_III/V"/>
</dbReference>
<keyword evidence="3" id="KW-0496">Mitochondrion</keyword>
<evidence type="ECO:0000313" key="6">
    <source>
        <dbReference type="EMBL" id="RWS12299.1"/>
    </source>
</evidence>
<dbReference type="EMBL" id="NCKU01001363">
    <property type="protein sequence ID" value="RWS12299.1"/>
    <property type="molecule type" value="Genomic_DNA"/>
</dbReference>
<dbReference type="PANTHER" id="PTHR43261:SF1">
    <property type="entry name" value="RIBOSOME-RELEASING FACTOR 2, MITOCHONDRIAL"/>
    <property type="match status" value="1"/>
</dbReference>
<dbReference type="GO" id="GO:0032543">
    <property type="term" value="P:mitochondrial translation"/>
    <property type="evidence" value="ECO:0007669"/>
    <property type="project" value="TreeGrafter"/>
</dbReference>
<dbReference type="InterPro" id="IPR005517">
    <property type="entry name" value="Transl_elong_EFG/EF2_IV"/>
</dbReference>
<dbReference type="Gene3D" id="3.30.230.10">
    <property type="match status" value="1"/>
</dbReference>
<dbReference type="PROSITE" id="PS51722">
    <property type="entry name" value="G_TR_2"/>
    <property type="match status" value="1"/>
</dbReference>
<evidence type="ECO:0000256" key="4">
    <source>
        <dbReference type="ARBA" id="ARBA00023134"/>
    </source>
</evidence>
<dbReference type="InterPro" id="IPR000640">
    <property type="entry name" value="EFG_V-like"/>
</dbReference>
<name>A0A3S4R6S8_9ACAR</name>
<dbReference type="NCBIfam" id="TIGR00231">
    <property type="entry name" value="small_GTP"/>
    <property type="match status" value="1"/>
</dbReference>
<dbReference type="SMART" id="SM00838">
    <property type="entry name" value="EFG_C"/>
    <property type="match status" value="1"/>
</dbReference>
<dbReference type="PROSITE" id="PS00301">
    <property type="entry name" value="G_TR_1"/>
    <property type="match status" value="1"/>
</dbReference>
<organism evidence="6 7">
    <name type="scientific">Dinothrombium tinctorium</name>
    <dbReference type="NCBI Taxonomy" id="1965070"/>
    <lineage>
        <taxon>Eukaryota</taxon>
        <taxon>Metazoa</taxon>
        <taxon>Ecdysozoa</taxon>
        <taxon>Arthropoda</taxon>
        <taxon>Chelicerata</taxon>
        <taxon>Arachnida</taxon>
        <taxon>Acari</taxon>
        <taxon>Acariformes</taxon>
        <taxon>Trombidiformes</taxon>
        <taxon>Prostigmata</taxon>
        <taxon>Anystina</taxon>
        <taxon>Parasitengona</taxon>
        <taxon>Trombidioidea</taxon>
        <taxon>Trombidiidae</taxon>
        <taxon>Dinothrombium</taxon>
    </lineage>
</organism>